<evidence type="ECO:0000256" key="2">
    <source>
        <dbReference type="SAM" id="SignalP"/>
    </source>
</evidence>
<reference evidence="3 4" key="1">
    <citation type="journal article" date="2015" name="Proc. Natl. Acad. Sci. U.S.A.">
        <title>Cultivation of a human-associated TM7 phylotype reveals a reduced genome and epibiotic parasitic lifestyle.</title>
        <authorList>
            <person name="He X."/>
            <person name="McLean J.S."/>
            <person name="Edlund A."/>
            <person name="Yooseph S."/>
            <person name="Hall A.P."/>
            <person name="Liu S.Y."/>
            <person name="Dorrestein P.C."/>
            <person name="Esquenazi E."/>
            <person name="Hunter R.C."/>
            <person name="Cheng G."/>
            <person name="Nelson K.E."/>
            <person name="Lux R."/>
            <person name="Shi W."/>
        </authorList>
    </citation>
    <scope>NUCLEOTIDE SEQUENCE [LARGE SCALE GENOMIC DNA]</scope>
    <source>
        <strain evidence="3 4">TM7x</strain>
    </source>
</reference>
<keyword evidence="4" id="KW-1185">Reference proteome</keyword>
<dbReference type="Proteomes" id="UP000030902">
    <property type="component" value="Chromosome"/>
</dbReference>
<feature type="signal peptide" evidence="2">
    <location>
        <begin position="1"/>
        <end position="27"/>
    </location>
</feature>
<sequence>MNKLKMILAGLLIVPTISLAVAPAANAADFTLRGGIDSAQGEGVDKVNSSPESLVKQFVNIFLFAVGALSVIMLIWGGIRYTTSAGDSNKVTSAKNTVLYAIVGLVVSILAWAIVNMVIDKFTSGS</sequence>
<dbReference type="KEGG" id="sox:TM7x_00100"/>
<evidence type="ECO:0000313" key="3">
    <source>
        <dbReference type="EMBL" id="AJA06270.1"/>
    </source>
</evidence>
<evidence type="ECO:0000256" key="1">
    <source>
        <dbReference type="SAM" id="Phobius"/>
    </source>
</evidence>
<feature type="transmembrane region" description="Helical" evidence="1">
    <location>
        <begin position="98"/>
        <end position="119"/>
    </location>
</feature>
<accession>A0A6S4GQA5</accession>
<keyword evidence="1" id="KW-1133">Transmembrane helix</keyword>
<keyword evidence="2" id="KW-0732">Signal</keyword>
<dbReference type="Pfam" id="PF18895">
    <property type="entry name" value="T4SS_pilin"/>
    <property type="match status" value="1"/>
</dbReference>
<gene>
    <name evidence="3" type="ORF">TM7x_00100</name>
</gene>
<feature type="transmembrane region" description="Helical" evidence="1">
    <location>
        <begin position="58"/>
        <end position="77"/>
    </location>
</feature>
<dbReference type="AlphaFoldDB" id="A0A6S4GQA5"/>
<protein>
    <submittedName>
        <fullName evidence="3">Membrane protein</fullName>
    </submittedName>
</protein>
<feature type="chain" id="PRO_5028222842" evidence="2">
    <location>
        <begin position="28"/>
        <end position="126"/>
    </location>
</feature>
<keyword evidence="1" id="KW-0812">Transmembrane</keyword>
<organism evidence="3 4">
    <name type="scientific">Candidatus Nanosynbacter lyticus</name>
    <dbReference type="NCBI Taxonomy" id="2093824"/>
    <lineage>
        <taxon>Bacteria</taxon>
        <taxon>Candidatus Saccharimonadota</taxon>
        <taxon>Candidatus Saccharimonadia</taxon>
        <taxon>Candidatus Nanosynbacterales</taxon>
        <taxon>Candidatus Nanosynbacteraceae</taxon>
        <taxon>Candidatus Nanosynbacter</taxon>
    </lineage>
</organism>
<proteinExistence type="predicted"/>
<keyword evidence="1" id="KW-0472">Membrane</keyword>
<dbReference type="EMBL" id="CP007496">
    <property type="protein sequence ID" value="AJA06270.1"/>
    <property type="molecule type" value="Genomic_DNA"/>
</dbReference>
<dbReference type="InterPro" id="IPR043993">
    <property type="entry name" value="T4SS_pilin"/>
</dbReference>
<name>A0A6S4GQA5_9BACT</name>
<dbReference type="RefSeq" id="WP_039326714.1">
    <property type="nucleotide sequence ID" value="NZ_CP007496.1"/>
</dbReference>
<evidence type="ECO:0000313" key="4">
    <source>
        <dbReference type="Proteomes" id="UP000030902"/>
    </source>
</evidence>